<evidence type="ECO:0000256" key="1">
    <source>
        <dbReference type="ARBA" id="ARBA00023015"/>
    </source>
</evidence>
<dbReference type="GO" id="GO:0043565">
    <property type="term" value="F:sequence-specific DNA binding"/>
    <property type="evidence" value="ECO:0007669"/>
    <property type="project" value="InterPro"/>
</dbReference>
<dbReference type="InterPro" id="IPR009057">
    <property type="entry name" value="Homeodomain-like_sf"/>
</dbReference>
<protein>
    <submittedName>
        <fullName evidence="5">AraC family transcriptional regulator</fullName>
    </submittedName>
</protein>
<dbReference type="Proteomes" id="UP000095039">
    <property type="component" value="Unassembled WGS sequence"/>
</dbReference>
<keyword evidence="1" id="KW-0805">Transcription regulation</keyword>
<evidence type="ECO:0000313" key="5">
    <source>
        <dbReference type="EMBL" id="OEE57421.1"/>
    </source>
</evidence>
<dbReference type="InterPro" id="IPR018060">
    <property type="entry name" value="HTH_AraC"/>
</dbReference>
<dbReference type="Pfam" id="PF12833">
    <property type="entry name" value="HTH_18"/>
    <property type="match status" value="1"/>
</dbReference>
<gene>
    <name evidence="5" type="ORF">A1OK_17505</name>
</gene>
<dbReference type="PANTHER" id="PTHR43280">
    <property type="entry name" value="ARAC-FAMILY TRANSCRIPTIONAL REGULATOR"/>
    <property type="match status" value="1"/>
</dbReference>
<keyword evidence="2" id="KW-0238">DNA-binding</keyword>
<proteinExistence type="predicted"/>
<dbReference type="GO" id="GO:0003700">
    <property type="term" value="F:DNA-binding transcription factor activity"/>
    <property type="evidence" value="ECO:0007669"/>
    <property type="project" value="InterPro"/>
</dbReference>
<evidence type="ECO:0000256" key="3">
    <source>
        <dbReference type="ARBA" id="ARBA00023163"/>
    </source>
</evidence>
<accession>A0A1E5BW02</accession>
<reference evidence="5 6" key="1">
    <citation type="journal article" date="2012" name="Science">
        <title>Ecological populations of bacteria act as socially cohesive units of antibiotic production and resistance.</title>
        <authorList>
            <person name="Cordero O.X."/>
            <person name="Wildschutte H."/>
            <person name="Kirkup B."/>
            <person name="Proehl S."/>
            <person name="Ngo L."/>
            <person name="Hussain F."/>
            <person name="Le Roux F."/>
            <person name="Mincer T."/>
            <person name="Polz M.F."/>
        </authorList>
    </citation>
    <scope>NUCLEOTIDE SEQUENCE [LARGE SCALE GENOMIC DNA]</scope>
    <source>
        <strain evidence="5 6">FF-454</strain>
    </source>
</reference>
<dbReference type="Pfam" id="PF22200">
    <property type="entry name" value="ExsA_N"/>
    <property type="match status" value="1"/>
</dbReference>
<keyword evidence="6" id="KW-1185">Reference proteome</keyword>
<sequence length="296" mass="33807">MPRMKTIYEYTQTNILVLPQALFAMKDVSVLMHRGDAVVFRKQLEQDLSDIEFYTNQPCLIYIESGRETLTNSDNGTTELLPGAAIFLAQGLNLHSDFVKSTESLKAYLVFFDEQAILEYLKKVKSDDLVSNTDQGFCLLEEKDNGLANFFSTIQSDIKSSSYLDIKLQELLHLMAYMGDKNLIHALLSQKAISNKRNLRRLLESEDILHLTVSDLAQLSGRSISSFNRDFKNIYNVTPQKWLRDKRMVRANTLLERGVISVTDAALEVGYENVSNFIRVFKLKYGKTPNQIKKAR</sequence>
<dbReference type="PRINTS" id="PR00032">
    <property type="entry name" value="HTHARAC"/>
</dbReference>
<dbReference type="RefSeq" id="WP_016958308.1">
    <property type="nucleotide sequence ID" value="NZ_AJWN02000109.1"/>
</dbReference>
<name>A0A1E5BW02_9GAMM</name>
<dbReference type="InterPro" id="IPR020449">
    <property type="entry name" value="Tscrpt_reg_AraC-type_HTH"/>
</dbReference>
<dbReference type="SUPFAM" id="SSF46689">
    <property type="entry name" value="Homeodomain-like"/>
    <property type="match status" value="2"/>
</dbReference>
<dbReference type="Gene3D" id="1.10.10.60">
    <property type="entry name" value="Homeodomain-like"/>
    <property type="match status" value="2"/>
</dbReference>
<evidence type="ECO:0000256" key="2">
    <source>
        <dbReference type="ARBA" id="ARBA00023125"/>
    </source>
</evidence>
<organism evidence="5 6">
    <name type="scientific">Enterovibrio norvegicus FF-454</name>
    <dbReference type="NCBI Taxonomy" id="1185651"/>
    <lineage>
        <taxon>Bacteria</taxon>
        <taxon>Pseudomonadati</taxon>
        <taxon>Pseudomonadota</taxon>
        <taxon>Gammaproteobacteria</taxon>
        <taxon>Vibrionales</taxon>
        <taxon>Vibrionaceae</taxon>
        <taxon>Enterovibrio</taxon>
    </lineage>
</organism>
<dbReference type="EMBL" id="AJWN02000109">
    <property type="protein sequence ID" value="OEE57421.1"/>
    <property type="molecule type" value="Genomic_DNA"/>
</dbReference>
<evidence type="ECO:0000313" key="6">
    <source>
        <dbReference type="Proteomes" id="UP000095039"/>
    </source>
</evidence>
<dbReference type="SMART" id="SM00342">
    <property type="entry name" value="HTH_ARAC"/>
    <property type="match status" value="1"/>
</dbReference>
<dbReference type="PANTHER" id="PTHR43280:SF2">
    <property type="entry name" value="HTH-TYPE TRANSCRIPTIONAL REGULATOR EXSA"/>
    <property type="match status" value="1"/>
</dbReference>
<keyword evidence="3" id="KW-0804">Transcription</keyword>
<dbReference type="InterPro" id="IPR054015">
    <property type="entry name" value="ExsA-like_N"/>
</dbReference>
<dbReference type="PROSITE" id="PS01124">
    <property type="entry name" value="HTH_ARAC_FAMILY_2"/>
    <property type="match status" value="1"/>
</dbReference>
<dbReference type="AlphaFoldDB" id="A0A1E5BW02"/>
<feature type="domain" description="HTH araC/xylS-type" evidence="4">
    <location>
        <begin position="197"/>
        <end position="295"/>
    </location>
</feature>
<evidence type="ECO:0000259" key="4">
    <source>
        <dbReference type="PROSITE" id="PS01124"/>
    </source>
</evidence>
<comment type="caution">
    <text evidence="5">The sequence shown here is derived from an EMBL/GenBank/DDBJ whole genome shotgun (WGS) entry which is preliminary data.</text>
</comment>